<evidence type="ECO:0000313" key="2">
    <source>
        <dbReference type="EMBL" id="MBO1322994.1"/>
    </source>
</evidence>
<dbReference type="GO" id="GO:0008168">
    <property type="term" value="F:methyltransferase activity"/>
    <property type="evidence" value="ECO:0007669"/>
    <property type="project" value="UniProtKB-KW"/>
</dbReference>
<reference evidence="2" key="1">
    <citation type="submission" date="2021-03" db="EMBL/GenBank/DDBJ databases">
        <authorList>
            <person name="Wang G."/>
        </authorList>
    </citation>
    <scope>NUCLEOTIDE SEQUENCE</scope>
    <source>
        <strain evidence="2">KCTC 12899</strain>
    </source>
</reference>
<dbReference type="Gene3D" id="2.20.25.110">
    <property type="entry name" value="S-adenosyl-L-methionine-dependent methyltransferases"/>
    <property type="match status" value="1"/>
</dbReference>
<dbReference type="EMBL" id="JAFREP010000047">
    <property type="protein sequence ID" value="MBO1322994.1"/>
    <property type="molecule type" value="Genomic_DNA"/>
</dbReference>
<accession>A0A8J7U7H0</accession>
<dbReference type="Pfam" id="PF13649">
    <property type="entry name" value="Methyltransf_25"/>
    <property type="match status" value="1"/>
</dbReference>
<name>A0A8J7U7H0_9BACT</name>
<dbReference type="Proteomes" id="UP000664417">
    <property type="component" value="Unassembled WGS sequence"/>
</dbReference>
<evidence type="ECO:0000313" key="3">
    <source>
        <dbReference type="Proteomes" id="UP000664417"/>
    </source>
</evidence>
<dbReference type="AlphaFoldDB" id="A0A8J7U7H0"/>
<comment type="caution">
    <text evidence="2">The sequence shown here is derived from an EMBL/GenBank/DDBJ whole genome shotgun (WGS) entry which is preliminary data.</text>
</comment>
<dbReference type="Gene3D" id="3.40.50.150">
    <property type="entry name" value="Vaccinia Virus protein VP39"/>
    <property type="match status" value="1"/>
</dbReference>
<keyword evidence="2" id="KW-0808">Transferase</keyword>
<proteinExistence type="predicted"/>
<protein>
    <submittedName>
        <fullName evidence="2">Class I SAM-dependent methyltransferase</fullName>
    </submittedName>
</protein>
<organism evidence="2 3">
    <name type="scientific">Acanthopleuribacter pedis</name>
    <dbReference type="NCBI Taxonomy" id="442870"/>
    <lineage>
        <taxon>Bacteria</taxon>
        <taxon>Pseudomonadati</taxon>
        <taxon>Acidobacteriota</taxon>
        <taxon>Holophagae</taxon>
        <taxon>Acanthopleuribacterales</taxon>
        <taxon>Acanthopleuribacteraceae</taxon>
        <taxon>Acanthopleuribacter</taxon>
    </lineage>
</organism>
<dbReference type="RefSeq" id="WP_207862966.1">
    <property type="nucleotide sequence ID" value="NZ_JAFREP010000047.1"/>
</dbReference>
<dbReference type="GO" id="GO:0032259">
    <property type="term" value="P:methylation"/>
    <property type="evidence" value="ECO:0007669"/>
    <property type="project" value="UniProtKB-KW"/>
</dbReference>
<evidence type="ECO:0000259" key="1">
    <source>
        <dbReference type="Pfam" id="PF13649"/>
    </source>
</evidence>
<feature type="domain" description="Methyltransferase" evidence="1">
    <location>
        <begin position="55"/>
        <end position="147"/>
    </location>
</feature>
<sequence>MTNTANPTNSEAWWQTLYDGTVAALFLEREPEQLQRETDCLARLLAVQPGASLFDQCCGTGTQALALARRGFTVHGVDQAAEYAASANAKAKTDDLKATFVAADARSYRPPQRHAAGYNWGTSFGNGLDAADHLAMLEAARDALLPGARFAVEFPNMIHLLGRFQAVLTRRKQLEDGEWLVVRECTIDHHHGALRQTWTILAPDGRRRSVDTSVRLYLPHELREHMEAAGFCEVQLFGAPDGTPLEGHHARCLAVGRAS</sequence>
<gene>
    <name evidence="2" type="ORF">J3U88_31300</name>
</gene>
<keyword evidence="2" id="KW-0489">Methyltransferase</keyword>
<dbReference type="InterPro" id="IPR029063">
    <property type="entry name" value="SAM-dependent_MTases_sf"/>
</dbReference>
<dbReference type="SUPFAM" id="SSF53335">
    <property type="entry name" value="S-adenosyl-L-methionine-dependent methyltransferases"/>
    <property type="match status" value="1"/>
</dbReference>
<dbReference type="InterPro" id="IPR041698">
    <property type="entry name" value="Methyltransf_25"/>
</dbReference>
<keyword evidence="3" id="KW-1185">Reference proteome</keyword>